<organism evidence="2 3">
    <name type="scientific">Flavobacterium fructosi</name>
    <dbReference type="NCBI Taxonomy" id="3230416"/>
    <lineage>
        <taxon>Bacteria</taxon>
        <taxon>Pseudomonadati</taxon>
        <taxon>Bacteroidota</taxon>
        <taxon>Flavobacteriia</taxon>
        <taxon>Flavobacteriales</taxon>
        <taxon>Flavobacteriaceae</taxon>
        <taxon>Flavobacterium</taxon>
    </lineage>
</organism>
<dbReference type="RefSeq" id="WP_379859195.1">
    <property type="nucleotide sequence ID" value="NZ_JBHZQA010000020.1"/>
</dbReference>
<dbReference type="Pfam" id="PF13438">
    <property type="entry name" value="DUF4113"/>
    <property type="match status" value="1"/>
</dbReference>
<dbReference type="InterPro" id="IPR025188">
    <property type="entry name" value="DUF4113"/>
</dbReference>
<feature type="domain" description="DUF4113" evidence="1">
    <location>
        <begin position="4"/>
        <end position="24"/>
    </location>
</feature>
<dbReference type="EMBL" id="JBHZQA010000020">
    <property type="protein sequence ID" value="MFE3849448.1"/>
    <property type="molecule type" value="Genomic_DNA"/>
</dbReference>
<gene>
    <name evidence="2" type="ORF">ACFX5D_15930</name>
</gene>
<sequence length="26" mass="3074">MKIQSKQEKHSPSYTTKIKEIITIQL</sequence>
<proteinExistence type="predicted"/>
<reference evidence="2 3" key="1">
    <citation type="submission" date="2024-06" db="EMBL/GenBank/DDBJ databases">
        <title>Flavobacterium spp. isolated from glacier.</title>
        <authorList>
            <person name="Han D."/>
        </authorList>
    </citation>
    <scope>NUCLEOTIDE SEQUENCE [LARGE SCALE GENOMIC DNA]</scope>
    <source>
        <strain evidence="2 3">LB3P45</strain>
    </source>
</reference>
<dbReference type="Proteomes" id="UP001600039">
    <property type="component" value="Unassembled WGS sequence"/>
</dbReference>
<protein>
    <submittedName>
        <fullName evidence="2">DUF4113 domain-containing protein</fullName>
    </submittedName>
</protein>
<accession>A0ABW6HS25</accession>
<evidence type="ECO:0000259" key="1">
    <source>
        <dbReference type="Pfam" id="PF13438"/>
    </source>
</evidence>
<evidence type="ECO:0000313" key="3">
    <source>
        <dbReference type="Proteomes" id="UP001600039"/>
    </source>
</evidence>
<keyword evidence="3" id="KW-1185">Reference proteome</keyword>
<comment type="caution">
    <text evidence="2">The sequence shown here is derived from an EMBL/GenBank/DDBJ whole genome shotgun (WGS) entry which is preliminary data.</text>
</comment>
<evidence type="ECO:0000313" key="2">
    <source>
        <dbReference type="EMBL" id="MFE3849448.1"/>
    </source>
</evidence>
<name>A0ABW6HS25_9FLAO</name>